<keyword evidence="6" id="KW-1185">Reference proteome</keyword>
<evidence type="ECO:0000256" key="1">
    <source>
        <dbReference type="ARBA" id="ARBA00022574"/>
    </source>
</evidence>
<dbReference type="EMBL" id="MU128960">
    <property type="protein sequence ID" value="KAF9514475.1"/>
    <property type="molecule type" value="Genomic_DNA"/>
</dbReference>
<feature type="repeat" description="WD" evidence="3">
    <location>
        <begin position="561"/>
        <end position="587"/>
    </location>
</feature>
<dbReference type="Pfam" id="PF23627">
    <property type="entry name" value="LisH_WDR26"/>
    <property type="match status" value="1"/>
</dbReference>
<dbReference type="InterPro" id="IPR054080">
    <property type="entry name" value="TPR1-like_2nd"/>
</dbReference>
<dbReference type="PROSITE" id="PS50082">
    <property type="entry name" value="WD_REPEATS_2"/>
    <property type="match status" value="3"/>
</dbReference>
<dbReference type="PANTHER" id="PTHR22838:SF0">
    <property type="entry name" value="WD REPEAT-CONTAINING PROTEIN 26"/>
    <property type="match status" value="1"/>
</dbReference>
<dbReference type="SUPFAM" id="SSF50978">
    <property type="entry name" value="WD40 repeat-like"/>
    <property type="match status" value="1"/>
</dbReference>
<dbReference type="PROSITE" id="PS50897">
    <property type="entry name" value="CTLH"/>
    <property type="match status" value="1"/>
</dbReference>
<organism evidence="5 6">
    <name type="scientific">Hydnum rufescens UP504</name>
    <dbReference type="NCBI Taxonomy" id="1448309"/>
    <lineage>
        <taxon>Eukaryota</taxon>
        <taxon>Fungi</taxon>
        <taxon>Dikarya</taxon>
        <taxon>Basidiomycota</taxon>
        <taxon>Agaricomycotina</taxon>
        <taxon>Agaricomycetes</taxon>
        <taxon>Cantharellales</taxon>
        <taxon>Hydnaceae</taxon>
        <taxon>Hydnum</taxon>
    </lineage>
</organism>
<dbReference type="PROSITE" id="PS50294">
    <property type="entry name" value="WD_REPEATS_REGION"/>
    <property type="match status" value="1"/>
</dbReference>
<keyword evidence="1 3" id="KW-0853">WD repeat</keyword>
<dbReference type="SMART" id="SM00320">
    <property type="entry name" value="WD40"/>
    <property type="match status" value="5"/>
</dbReference>
<evidence type="ECO:0000259" key="4">
    <source>
        <dbReference type="PROSITE" id="PS50897"/>
    </source>
</evidence>
<dbReference type="InterPro" id="IPR015943">
    <property type="entry name" value="WD40/YVTN_repeat-like_dom_sf"/>
</dbReference>
<dbReference type="SMART" id="SM00668">
    <property type="entry name" value="CTLH"/>
    <property type="match status" value="1"/>
</dbReference>
<dbReference type="InterPro" id="IPR006595">
    <property type="entry name" value="CTLH_C"/>
</dbReference>
<protein>
    <recommendedName>
        <fullName evidence="4">CTLH domain-containing protein</fullName>
    </recommendedName>
</protein>
<dbReference type="GO" id="GO:0043161">
    <property type="term" value="P:proteasome-mediated ubiquitin-dependent protein catabolic process"/>
    <property type="evidence" value="ECO:0007669"/>
    <property type="project" value="TreeGrafter"/>
</dbReference>
<dbReference type="GO" id="GO:0034657">
    <property type="term" value="C:GID complex"/>
    <property type="evidence" value="ECO:0007669"/>
    <property type="project" value="TreeGrafter"/>
</dbReference>
<feature type="domain" description="CTLH" evidence="4">
    <location>
        <begin position="82"/>
        <end position="139"/>
    </location>
</feature>
<dbReference type="Pfam" id="PF00400">
    <property type="entry name" value="WD40"/>
    <property type="match status" value="5"/>
</dbReference>
<proteinExistence type="predicted"/>
<dbReference type="Proteomes" id="UP000886523">
    <property type="component" value="Unassembled WGS sequence"/>
</dbReference>
<reference evidence="5" key="1">
    <citation type="journal article" date="2020" name="Nat. Commun.">
        <title>Large-scale genome sequencing of mycorrhizal fungi provides insights into the early evolution of symbiotic traits.</title>
        <authorList>
            <person name="Miyauchi S."/>
            <person name="Kiss E."/>
            <person name="Kuo A."/>
            <person name="Drula E."/>
            <person name="Kohler A."/>
            <person name="Sanchez-Garcia M."/>
            <person name="Morin E."/>
            <person name="Andreopoulos B."/>
            <person name="Barry K.W."/>
            <person name="Bonito G."/>
            <person name="Buee M."/>
            <person name="Carver A."/>
            <person name="Chen C."/>
            <person name="Cichocki N."/>
            <person name="Clum A."/>
            <person name="Culley D."/>
            <person name="Crous P.W."/>
            <person name="Fauchery L."/>
            <person name="Girlanda M."/>
            <person name="Hayes R.D."/>
            <person name="Keri Z."/>
            <person name="LaButti K."/>
            <person name="Lipzen A."/>
            <person name="Lombard V."/>
            <person name="Magnuson J."/>
            <person name="Maillard F."/>
            <person name="Murat C."/>
            <person name="Nolan M."/>
            <person name="Ohm R.A."/>
            <person name="Pangilinan J."/>
            <person name="Pereira M.F."/>
            <person name="Perotto S."/>
            <person name="Peter M."/>
            <person name="Pfister S."/>
            <person name="Riley R."/>
            <person name="Sitrit Y."/>
            <person name="Stielow J.B."/>
            <person name="Szollosi G."/>
            <person name="Zifcakova L."/>
            <person name="Stursova M."/>
            <person name="Spatafora J.W."/>
            <person name="Tedersoo L."/>
            <person name="Vaario L.M."/>
            <person name="Yamada A."/>
            <person name="Yan M."/>
            <person name="Wang P."/>
            <person name="Xu J."/>
            <person name="Bruns T."/>
            <person name="Baldrian P."/>
            <person name="Vilgalys R."/>
            <person name="Dunand C."/>
            <person name="Henrissat B."/>
            <person name="Grigoriev I.V."/>
            <person name="Hibbett D."/>
            <person name="Nagy L.G."/>
            <person name="Martin F.M."/>
        </authorList>
    </citation>
    <scope>NUCLEOTIDE SEQUENCE</scope>
    <source>
        <strain evidence="5">UP504</strain>
    </source>
</reference>
<evidence type="ECO:0000256" key="3">
    <source>
        <dbReference type="PROSITE-ProRule" id="PRU00221"/>
    </source>
</evidence>
<dbReference type="OrthoDB" id="972532at2759"/>
<sequence length="633" mass="70608">MTNSSPLSSFPSATNGSRQGYGHIYNNLLHGVARVHPPGTTMYKDSNIHRDEYVRLVLQSLRDVGYLQTAAVLEAESGYVFESDMVAQFRQSVLQGQWDAVEQVLEDMGVHGDDQLRTAYFLIRQQKYLESLEQRRSDTALQILRNELAPLSFDSDRLHLLSRPVLMMCTSTEDLMRRAQWSGAMGESRHDLLVELQRTIPPSVMIPSRRLESLLNQAQEAQQRSCLYHNTQAPFSLYTDHSCGKSLFPSITTNVLAEHDDEVWTIEWSRDGRFLASGGKDRAVIIWRVGASVANAGRECHVERVIRDHESEIGALAWSWDGSTLLSSADRTVKMWNVKTGVCIKEITDHGRVVTCIKWLPDQGGFVTSAMDSNIFFYDNLGSRIDSRSLPKAPLRVVDFSISPDGQYLVAVGQPNEGQAQGPTPLFDLPLGVYSTLGDDLRSKRTQLVIFDLENKTTRASQIRIGDMTSVKISPDSRFALINYAPNVGLIKVVFLWDMQTSQLVRRFLGHQHEQHVLRSSFGGVNDTWVVSGGEDQLIYVWHRDTAEILETLDGHKHGSVNSVSWNPVDDGVFASCSDDGTIRVWEAPTWTSTGDSIADSSASSHSSGLHAKALYGIRTNGSNDRAASPNWH</sequence>
<dbReference type="CDD" id="cd00200">
    <property type="entry name" value="WD40"/>
    <property type="match status" value="1"/>
</dbReference>
<gene>
    <name evidence="5" type="ORF">BS47DRAFT_1295012</name>
</gene>
<dbReference type="InterPro" id="IPR001680">
    <property type="entry name" value="WD40_rpt"/>
</dbReference>
<dbReference type="InterPro" id="IPR036322">
    <property type="entry name" value="WD40_repeat_dom_sf"/>
</dbReference>
<comment type="caution">
    <text evidence="5">The sequence shown here is derived from an EMBL/GenBank/DDBJ whole genome shotgun (WGS) entry which is preliminary data.</text>
</comment>
<dbReference type="AlphaFoldDB" id="A0A9P6AZ17"/>
<dbReference type="InterPro" id="IPR019775">
    <property type="entry name" value="WD40_repeat_CS"/>
</dbReference>
<feature type="repeat" description="WD" evidence="3">
    <location>
        <begin position="306"/>
        <end position="346"/>
    </location>
</feature>
<dbReference type="PROSITE" id="PS00678">
    <property type="entry name" value="WD_REPEATS_1"/>
    <property type="match status" value="1"/>
</dbReference>
<evidence type="ECO:0000313" key="5">
    <source>
        <dbReference type="EMBL" id="KAF9514475.1"/>
    </source>
</evidence>
<dbReference type="PANTHER" id="PTHR22838">
    <property type="entry name" value="WD REPEAT PROTEIN 26-RELATED"/>
    <property type="match status" value="1"/>
</dbReference>
<dbReference type="Gene3D" id="2.130.10.10">
    <property type="entry name" value="YVTN repeat-like/Quinoprotein amine dehydrogenase"/>
    <property type="match status" value="2"/>
</dbReference>
<dbReference type="InterPro" id="IPR051350">
    <property type="entry name" value="WD_repeat-ST_regulator"/>
</dbReference>
<evidence type="ECO:0000256" key="2">
    <source>
        <dbReference type="ARBA" id="ARBA00022737"/>
    </source>
</evidence>
<feature type="repeat" description="WD" evidence="3">
    <location>
        <begin position="256"/>
        <end position="289"/>
    </location>
</feature>
<evidence type="ECO:0000313" key="6">
    <source>
        <dbReference type="Proteomes" id="UP000886523"/>
    </source>
</evidence>
<dbReference type="Pfam" id="PF21889">
    <property type="entry name" value="TPR1-like_2nd"/>
    <property type="match status" value="1"/>
</dbReference>
<keyword evidence="2" id="KW-0677">Repeat</keyword>
<accession>A0A9P6AZ17</accession>
<name>A0A9P6AZ17_9AGAM</name>